<comment type="caution">
    <text evidence="3">The sequence shown here is derived from an EMBL/GenBank/DDBJ whole genome shotgun (WGS) entry which is preliminary data.</text>
</comment>
<feature type="domain" description="Glycosyl-hydrolase family 116 N-terminal" evidence="2">
    <location>
        <begin position="44"/>
        <end position="360"/>
    </location>
</feature>
<evidence type="ECO:0000313" key="4">
    <source>
        <dbReference type="Proteomes" id="UP001460202"/>
    </source>
</evidence>
<dbReference type="RefSeq" id="WP_278966524.1">
    <property type="nucleotide sequence ID" value="NZ_JBBMFL010000011.1"/>
</dbReference>
<keyword evidence="4" id="KW-1185">Reference proteome</keyword>
<name>A0ABV1GZ21_9BACT</name>
<dbReference type="PANTHER" id="PTHR12654">
    <property type="entry name" value="BILE ACID BETA-GLUCOSIDASE-RELATED"/>
    <property type="match status" value="1"/>
</dbReference>
<gene>
    <name evidence="3" type="ORF">WMO46_10355</name>
</gene>
<evidence type="ECO:0000313" key="3">
    <source>
        <dbReference type="EMBL" id="MEQ2545343.1"/>
    </source>
</evidence>
<dbReference type="Pfam" id="PF12215">
    <property type="entry name" value="Glyco_hydr_116N"/>
    <property type="match status" value="1"/>
</dbReference>
<feature type="domain" description="Glycosyl-hydrolase family 116 catalytic region" evidence="1">
    <location>
        <begin position="471"/>
        <end position="775"/>
    </location>
</feature>
<dbReference type="InterPro" id="IPR024462">
    <property type="entry name" value="GH116_N"/>
</dbReference>
<proteinExistence type="predicted"/>
<dbReference type="EMBL" id="JBBMFL010000011">
    <property type="protein sequence ID" value="MEQ2545343.1"/>
    <property type="molecule type" value="Genomic_DNA"/>
</dbReference>
<keyword evidence="3" id="KW-0378">Hydrolase</keyword>
<dbReference type="InterPro" id="IPR012341">
    <property type="entry name" value="6hp_glycosidase-like_sf"/>
</dbReference>
<reference evidence="3 4" key="1">
    <citation type="submission" date="2024-03" db="EMBL/GenBank/DDBJ databases">
        <title>Human intestinal bacterial collection.</title>
        <authorList>
            <person name="Pauvert C."/>
            <person name="Hitch T.C.A."/>
            <person name="Clavel T."/>
        </authorList>
    </citation>
    <scope>NUCLEOTIDE SEQUENCE [LARGE SCALE GENOMIC DNA]</scope>
    <source>
        <strain evidence="3 4">CLA-KB-H122</strain>
    </source>
</reference>
<evidence type="ECO:0000259" key="2">
    <source>
        <dbReference type="Pfam" id="PF12215"/>
    </source>
</evidence>
<dbReference type="InterPro" id="IPR006775">
    <property type="entry name" value="GH116_catalytic"/>
</dbReference>
<dbReference type="InterPro" id="IPR008928">
    <property type="entry name" value="6-hairpin_glycosidase_sf"/>
</dbReference>
<organism evidence="3 4">
    <name type="scientific">Alistipes intestinihominis</name>
    <dbReference type="NCBI Taxonomy" id="3133172"/>
    <lineage>
        <taxon>Bacteria</taxon>
        <taxon>Pseudomonadati</taxon>
        <taxon>Bacteroidota</taxon>
        <taxon>Bacteroidia</taxon>
        <taxon>Bacteroidales</taxon>
        <taxon>Rikenellaceae</taxon>
        <taxon>Alistipes</taxon>
    </lineage>
</organism>
<dbReference type="Gene3D" id="1.50.10.10">
    <property type="match status" value="1"/>
</dbReference>
<sequence length="838" mass="95017">MPPKIVIRTFIPLLALLSSPACDHKPDGRTFNAPYEGEYLSQIAFPIGGMGAGMFCIEGNGTISHMSIHHVPELFNEPLMFAALHVKGQENGSKVIEGNVPEWKKYGRQGATLGISNPAWGFPRFDRVHFTARFPFAHIELTDDDMPLDAEITAWSPFIPTNEDDSGLPAGTLEYRFTNHSAKEVEAVFSYNSNNFAHRNHQAQGSIEPVGNGFILTQRPGNQPRYEHRQFAIFTDDTTTIVNHSWFRGQWWDPVTMAWNDIEQGTLRKNSPKEGAPGASLYIPFTLEPGESRTIRLHMVWYVPYSGINYGPDAETDADRGVKYNPAQYENYPAFYEPWYGHRFPDIRAVCDYWLNNYGRLKRETESFTEAFYSSTLPPEVIEAVAANLTILKSPTVWRQHDGRMWNWEGCGDTWGSCHGSCTHVWNYAQALPHLFPAMERTLRETEFRVGQNSEGHQVFRNNLPIRPTRHDFHAAADGQLGGILKAYRDWRISGDQKWIAELYPLLVQSLEYCIRTWDPRETGALEEPHHNTYDIEFWGPDGMCSSIYAEALNALSKIGKALGHDTSRYDTLLAKSVHYLEERLFNGEYFAQQVMWRELNAPDPTQAMTFHSTYSEEAREILDVEGPKYQYGNGCLSDGVIGDWMAWAAGLDGVLDPEKVRSHLCAVHKYNLRHDLYDHANPQRTTYALGRDGGLLLCSWPKGGKPQLPFVYSNEVWSGIEYQVAAHLIAEGEVEKGLEIVRTCRNRYDGRVRNPFNEYECGSWYARALSSYSLLQALTGVRYDAVDRTLHIAPRIEGDFITFLSTATGFGTVAVVGGRPEVNVVYGRIDIDKIQYE</sequence>
<dbReference type="GO" id="GO:0016787">
    <property type="term" value="F:hydrolase activity"/>
    <property type="evidence" value="ECO:0007669"/>
    <property type="project" value="UniProtKB-KW"/>
</dbReference>
<accession>A0ABV1GZ21</accession>
<dbReference type="Proteomes" id="UP001460202">
    <property type="component" value="Unassembled WGS sequence"/>
</dbReference>
<evidence type="ECO:0000259" key="1">
    <source>
        <dbReference type="Pfam" id="PF04685"/>
    </source>
</evidence>
<dbReference type="SUPFAM" id="SSF48208">
    <property type="entry name" value="Six-hairpin glycosidases"/>
    <property type="match status" value="1"/>
</dbReference>
<dbReference type="PANTHER" id="PTHR12654:SF0">
    <property type="entry name" value="NON-LYSOSOMAL GLUCOSYLCERAMIDASE"/>
    <property type="match status" value="1"/>
</dbReference>
<dbReference type="Pfam" id="PF04685">
    <property type="entry name" value="DUF608"/>
    <property type="match status" value="1"/>
</dbReference>
<protein>
    <submittedName>
        <fullName evidence="3">GH116 family glycosyl hydrolase</fullName>
    </submittedName>
</protein>
<dbReference type="InterPro" id="IPR052566">
    <property type="entry name" value="Non-lysos_glucosylceramidase"/>
</dbReference>